<dbReference type="Proteomes" id="UP000887116">
    <property type="component" value="Unassembled WGS sequence"/>
</dbReference>
<organism evidence="1 2">
    <name type="scientific">Trichonephila clavata</name>
    <name type="common">Joro spider</name>
    <name type="synonym">Nephila clavata</name>
    <dbReference type="NCBI Taxonomy" id="2740835"/>
    <lineage>
        <taxon>Eukaryota</taxon>
        <taxon>Metazoa</taxon>
        <taxon>Ecdysozoa</taxon>
        <taxon>Arthropoda</taxon>
        <taxon>Chelicerata</taxon>
        <taxon>Arachnida</taxon>
        <taxon>Araneae</taxon>
        <taxon>Araneomorphae</taxon>
        <taxon>Entelegynae</taxon>
        <taxon>Araneoidea</taxon>
        <taxon>Nephilidae</taxon>
        <taxon>Trichonephila</taxon>
    </lineage>
</organism>
<name>A0A8X6GMR8_TRICU</name>
<comment type="caution">
    <text evidence="1">The sequence shown here is derived from an EMBL/GenBank/DDBJ whole genome shotgun (WGS) entry which is preliminary data.</text>
</comment>
<evidence type="ECO:0000313" key="2">
    <source>
        <dbReference type="Proteomes" id="UP000887116"/>
    </source>
</evidence>
<protein>
    <submittedName>
        <fullName evidence="1">Uncharacterized protein</fullName>
    </submittedName>
</protein>
<accession>A0A8X6GMR8</accession>
<keyword evidence="2" id="KW-1185">Reference proteome</keyword>
<dbReference type="EMBL" id="BMAO01006262">
    <property type="protein sequence ID" value="GFR07348.1"/>
    <property type="molecule type" value="Genomic_DNA"/>
</dbReference>
<reference evidence="1" key="1">
    <citation type="submission" date="2020-07" db="EMBL/GenBank/DDBJ databases">
        <title>Multicomponent nature underlies the extraordinary mechanical properties of spider dragline silk.</title>
        <authorList>
            <person name="Kono N."/>
            <person name="Nakamura H."/>
            <person name="Mori M."/>
            <person name="Yoshida Y."/>
            <person name="Ohtoshi R."/>
            <person name="Malay A.D."/>
            <person name="Moran D.A.P."/>
            <person name="Tomita M."/>
            <person name="Numata K."/>
            <person name="Arakawa K."/>
        </authorList>
    </citation>
    <scope>NUCLEOTIDE SEQUENCE</scope>
</reference>
<dbReference type="AlphaFoldDB" id="A0A8X6GMR8"/>
<proteinExistence type="predicted"/>
<gene>
    <name evidence="1" type="ORF">TNCT_188341</name>
</gene>
<sequence length="69" mass="8144">MNHRKRFSHFISPTISFERIKIHKLSDLFHGRMEGLARPKRKEPFPETMEDSVLAIETTVIMRLETMSS</sequence>
<evidence type="ECO:0000313" key="1">
    <source>
        <dbReference type="EMBL" id="GFR07348.1"/>
    </source>
</evidence>